<gene>
    <name evidence="1" type="ORF">K0T92_15155</name>
</gene>
<dbReference type="Proteomes" id="UP000812277">
    <property type="component" value="Unassembled WGS sequence"/>
</dbReference>
<sequence length="160" mass="18431">MIAIGHFLFVTAFSGYFSKKDWQEWADKRIMMSEKLDDWLINVSLSRDIDELSKALCDLLIDESHRIKSIPLFSDAVIGYYYLKYLDGKLSLQDLLLKSGDEADGGEGASVECEEFYAILNDVEKNKQLMEDSSFQKKIFVLFEPFGKIAELQKENLESY</sequence>
<name>A0ABS7D8H4_9BACL</name>
<evidence type="ECO:0008006" key="3">
    <source>
        <dbReference type="Google" id="ProtNLM"/>
    </source>
</evidence>
<accession>A0ABS7D8H4</accession>
<reference evidence="1 2" key="1">
    <citation type="submission" date="2021-07" db="EMBL/GenBank/DDBJ databases">
        <title>Paenibacillus radiodurans sp. nov., isolated from the southeastern edge of Tengger Desert.</title>
        <authorList>
            <person name="Zhang G."/>
        </authorList>
    </citation>
    <scope>NUCLEOTIDE SEQUENCE [LARGE SCALE GENOMIC DNA]</scope>
    <source>
        <strain evidence="1 2">DT7-4</strain>
    </source>
</reference>
<protein>
    <recommendedName>
        <fullName evidence="3">DUF4240 domain-containing protein</fullName>
    </recommendedName>
</protein>
<organism evidence="1 2">
    <name type="scientific">Paenibacillus oenotherae</name>
    <dbReference type="NCBI Taxonomy" id="1435645"/>
    <lineage>
        <taxon>Bacteria</taxon>
        <taxon>Bacillati</taxon>
        <taxon>Bacillota</taxon>
        <taxon>Bacilli</taxon>
        <taxon>Bacillales</taxon>
        <taxon>Paenibacillaceae</taxon>
        <taxon>Paenibacillus</taxon>
    </lineage>
</organism>
<keyword evidence="2" id="KW-1185">Reference proteome</keyword>
<comment type="caution">
    <text evidence="1">The sequence shown here is derived from an EMBL/GenBank/DDBJ whole genome shotgun (WGS) entry which is preliminary data.</text>
</comment>
<evidence type="ECO:0000313" key="1">
    <source>
        <dbReference type="EMBL" id="MBW7476083.1"/>
    </source>
</evidence>
<dbReference type="EMBL" id="JAHZIJ010000010">
    <property type="protein sequence ID" value="MBW7476083.1"/>
    <property type="molecule type" value="Genomic_DNA"/>
</dbReference>
<evidence type="ECO:0000313" key="2">
    <source>
        <dbReference type="Proteomes" id="UP000812277"/>
    </source>
</evidence>
<proteinExistence type="predicted"/>